<proteinExistence type="predicted"/>
<dbReference type="EMBL" id="ML178858">
    <property type="protein sequence ID" value="TFK96561.1"/>
    <property type="molecule type" value="Genomic_DNA"/>
</dbReference>
<dbReference type="AlphaFoldDB" id="A0A5C3Q441"/>
<accession>A0A5C3Q441</accession>
<evidence type="ECO:0000313" key="2">
    <source>
        <dbReference type="EMBL" id="TFK96561.1"/>
    </source>
</evidence>
<feature type="region of interest" description="Disordered" evidence="1">
    <location>
        <begin position="99"/>
        <end position="124"/>
    </location>
</feature>
<dbReference type="Proteomes" id="UP000305067">
    <property type="component" value="Unassembled WGS sequence"/>
</dbReference>
<name>A0A5C3Q441_9AGAR</name>
<organism evidence="2 3">
    <name type="scientific">Pterulicium gracile</name>
    <dbReference type="NCBI Taxonomy" id="1884261"/>
    <lineage>
        <taxon>Eukaryota</taxon>
        <taxon>Fungi</taxon>
        <taxon>Dikarya</taxon>
        <taxon>Basidiomycota</taxon>
        <taxon>Agaricomycotina</taxon>
        <taxon>Agaricomycetes</taxon>
        <taxon>Agaricomycetidae</taxon>
        <taxon>Agaricales</taxon>
        <taxon>Pleurotineae</taxon>
        <taxon>Pterulaceae</taxon>
        <taxon>Pterulicium</taxon>
    </lineage>
</organism>
<evidence type="ECO:0000256" key="1">
    <source>
        <dbReference type="SAM" id="MobiDB-lite"/>
    </source>
</evidence>
<feature type="region of interest" description="Disordered" evidence="1">
    <location>
        <begin position="39"/>
        <end position="86"/>
    </location>
</feature>
<reference evidence="2 3" key="1">
    <citation type="journal article" date="2019" name="Nat. Ecol. Evol.">
        <title>Megaphylogeny resolves global patterns of mushroom evolution.</title>
        <authorList>
            <person name="Varga T."/>
            <person name="Krizsan K."/>
            <person name="Foldi C."/>
            <person name="Dima B."/>
            <person name="Sanchez-Garcia M."/>
            <person name="Sanchez-Ramirez S."/>
            <person name="Szollosi G.J."/>
            <person name="Szarkandi J.G."/>
            <person name="Papp V."/>
            <person name="Albert L."/>
            <person name="Andreopoulos W."/>
            <person name="Angelini C."/>
            <person name="Antonin V."/>
            <person name="Barry K.W."/>
            <person name="Bougher N.L."/>
            <person name="Buchanan P."/>
            <person name="Buyck B."/>
            <person name="Bense V."/>
            <person name="Catcheside P."/>
            <person name="Chovatia M."/>
            <person name="Cooper J."/>
            <person name="Damon W."/>
            <person name="Desjardin D."/>
            <person name="Finy P."/>
            <person name="Geml J."/>
            <person name="Haridas S."/>
            <person name="Hughes K."/>
            <person name="Justo A."/>
            <person name="Karasinski D."/>
            <person name="Kautmanova I."/>
            <person name="Kiss B."/>
            <person name="Kocsube S."/>
            <person name="Kotiranta H."/>
            <person name="LaButti K.M."/>
            <person name="Lechner B.E."/>
            <person name="Liimatainen K."/>
            <person name="Lipzen A."/>
            <person name="Lukacs Z."/>
            <person name="Mihaltcheva S."/>
            <person name="Morgado L.N."/>
            <person name="Niskanen T."/>
            <person name="Noordeloos M.E."/>
            <person name="Ohm R.A."/>
            <person name="Ortiz-Santana B."/>
            <person name="Ovrebo C."/>
            <person name="Racz N."/>
            <person name="Riley R."/>
            <person name="Savchenko A."/>
            <person name="Shiryaev A."/>
            <person name="Soop K."/>
            <person name="Spirin V."/>
            <person name="Szebenyi C."/>
            <person name="Tomsovsky M."/>
            <person name="Tulloss R.E."/>
            <person name="Uehling J."/>
            <person name="Grigoriev I.V."/>
            <person name="Vagvolgyi C."/>
            <person name="Papp T."/>
            <person name="Martin F.M."/>
            <person name="Miettinen O."/>
            <person name="Hibbett D.S."/>
            <person name="Nagy L.G."/>
        </authorList>
    </citation>
    <scope>NUCLEOTIDE SEQUENCE [LARGE SCALE GENOMIC DNA]</scope>
    <source>
        <strain evidence="2 3">CBS 309.79</strain>
    </source>
</reference>
<gene>
    <name evidence="2" type="ORF">BDV98DRAFT_608187</name>
</gene>
<protein>
    <submittedName>
        <fullName evidence="2">Uncharacterized protein</fullName>
    </submittedName>
</protein>
<evidence type="ECO:0000313" key="3">
    <source>
        <dbReference type="Proteomes" id="UP000305067"/>
    </source>
</evidence>
<sequence length="243" mass="27088">MMTLCTNMDPVTGDHKFRARQGRVIQSVVLPVLPATKYQASGSCAHRPARSRYPRDNARHSGRGSSRSVSPRRRGRSRSVDRRHKGEYEHDDLLCFDDMDDMDDGRNAGPSSSKGKQRDPAERGFGEFRSAEPSFFKGEPPPETIPAAELVQLTANALEQRILAVTGASAQSSEAQTQRRAVEIMESDVDRSNGWPPEDFGVASRCLTEHTKVAVTYARTSVASRRTTFLKEAMEHLEYHLAR</sequence>
<keyword evidence="3" id="KW-1185">Reference proteome</keyword>